<protein>
    <submittedName>
        <fullName evidence="2">Uncharacterized protein</fullName>
    </submittedName>
</protein>
<reference evidence="2" key="1">
    <citation type="journal article" date="2021" name="Open Biol.">
        <title>Shared evolutionary footprints suggest mitochondrial oxidative damage underlies multiple complex I losses in fungi.</title>
        <authorList>
            <person name="Schikora-Tamarit M.A."/>
            <person name="Marcet-Houben M."/>
            <person name="Nosek J."/>
            <person name="Gabaldon T."/>
        </authorList>
    </citation>
    <scope>NUCLEOTIDE SEQUENCE</scope>
    <source>
        <strain evidence="2">CBS6075</strain>
    </source>
</reference>
<feature type="region of interest" description="Disordered" evidence="1">
    <location>
        <begin position="93"/>
        <end position="113"/>
    </location>
</feature>
<dbReference type="AlphaFoldDB" id="A0A9P8NYM8"/>
<reference evidence="2" key="2">
    <citation type="submission" date="2021-01" db="EMBL/GenBank/DDBJ databases">
        <authorList>
            <person name="Schikora-Tamarit M.A."/>
        </authorList>
    </citation>
    <scope>NUCLEOTIDE SEQUENCE</scope>
    <source>
        <strain evidence="2">CBS6075</strain>
    </source>
</reference>
<gene>
    <name evidence="2" type="ORF">OGAPHI_006061</name>
</gene>
<evidence type="ECO:0000313" key="3">
    <source>
        <dbReference type="Proteomes" id="UP000769157"/>
    </source>
</evidence>
<organism evidence="2 3">
    <name type="scientific">Ogataea philodendri</name>
    <dbReference type="NCBI Taxonomy" id="1378263"/>
    <lineage>
        <taxon>Eukaryota</taxon>
        <taxon>Fungi</taxon>
        <taxon>Dikarya</taxon>
        <taxon>Ascomycota</taxon>
        <taxon>Saccharomycotina</taxon>
        <taxon>Pichiomycetes</taxon>
        <taxon>Pichiales</taxon>
        <taxon>Pichiaceae</taxon>
        <taxon>Ogataea</taxon>
    </lineage>
</organism>
<sequence length="113" mass="12311">MMAVDQISTGLGSLYNVWMFQSRTDTVFAGDFLGVFSARFVLVLGPELFHSKDLGVGYSLDESDLSSSPCSQTLSKLAVSLAEWDLRSSIASNRQRSRNAVQVGGCRAGQAWR</sequence>
<dbReference type="EMBL" id="JAEUBE010000414">
    <property type="protein sequence ID" value="KAH3661882.1"/>
    <property type="molecule type" value="Genomic_DNA"/>
</dbReference>
<dbReference type="Proteomes" id="UP000769157">
    <property type="component" value="Unassembled WGS sequence"/>
</dbReference>
<comment type="caution">
    <text evidence="2">The sequence shown here is derived from an EMBL/GenBank/DDBJ whole genome shotgun (WGS) entry which is preliminary data.</text>
</comment>
<evidence type="ECO:0000313" key="2">
    <source>
        <dbReference type="EMBL" id="KAH3661882.1"/>
    </source>
</evidence>
<keyword evidence="3" id="KW-1185">Reference proteome</keyword>
<proteinExistence type="predicted"/>
<dbReference type="RefSeq" id="XP_046058986.1">
    <property type="nucleotide sequence ID" value="XM_046207310.1"/>
</dbReference>
<evidence type="ECO:0000256" key="1">
    <source>
        <dbReference type="SAM" id="MobiDB-lite"/>
    </source>
</evidence>
<name>A0A9P8NYM8_9ASCO</name>
<dbReference type="GeneID" id="70238025"/>
<accession>A0A9P8NYM8</accession>